<gene>
    <name evidence="11" type="primary">LOC108625229</name>
</gene>
<proteinExistence type="predicted"/>
<feature type="compositionally biased region" description="Acidic residues" evidence="8">
    <location>
        <begin position="416"/>
        <end position="427"/>
    </location>
</feature>
<evidence type="ECO:0000313" key="10">
    <source>
        <dbReference type="Proteomes" id="UP000694925"/>
    </source>
</evidence>
<keyword evidence="6 7" id="KW-0539">Nucleus</keyword>
<dbReference type="PROSITE" id="PS50118">
    <property type="entry name" value="HMG_BOX_2"/>
    <property type="match status" value="1"/>
</dbReference>
<feature type="compositionally biased region" description="Polar residues" evidence="8">
    <location>
        <begin position="1863"/>
        <end position="1874"/>
    </location>
</feature>
<feature type="region of interest" description="Disordered" evidence="8">
    <location>
        <begin position="1716"/>
        <end position="1748"/>
    </location>
</feature>
<dbReference type="GO" id="GO:0000981">
    <property type="term" value="F:DNA-binding transcription factor activity, RNA polymerase II-specific"/>
    <property type="evidence" value="ECO:0007669"/>
    <property type="project" value="TreeGrafter"/>
</dbReference>
<dbReference type="InterPro" id="IPR009071">
    <property type="entry name" value="HMG_box_dom"/>
</dbReference>
<feature type="region of interest" description="Disordered" evidence="8">
    <location>
        <begin position="1775"/>
        <end position="1804"/>
    </location>
</feature>
<dbReference type="SUPFAM" id="SSF47095">
    <property type="entry name" value="HMG-box"/>
    <property type="match status" value="1"/>
</dbReference>
<evidence type="ECO:0000259" key="9">
    <source>
        <dbReference type="PROSITE" id="PS50118"/>
    </source>
</evidence>
<feature type="region of interest" description="Disordered" evidence="8">
    <location>
        <begin position="532"/>
        <end position="570"/>
    </location>
</feature>
<dbReference type="InterPro" id="IPR052412">
    <property type="entry name" value="CC-Dev_Transcription_Reg"/>
</dbReference>
<keyword evidence="3" id="KW-0805">Transcription regulation</keyword>
<dbReference type="GeneID" id="108625229"/>
<feature type="region of interest" description="Disordered" evidence="8">
    <location>
        <begin position="976"/>
        <end position="1062"/>
    </location>
</feature>
<keyword evidence="4 7" id="KW-0238">DNA-binding</keyword>
<feature type="compositionally biased region" description="Basic and acidic residues" evidence="8">
    <location>
        <begin position="544"/>
        <end position="570"/>
    </location>
</feature>
<dbReference type="Pfam" id="PF16090">
    <property type="entry name" value="DUF4819"/>
    <property type="match status" value="1"/>
</dbReference>
<feature type="compositionally biased region" description="Polar residues" evidence="8">
    <location>
        <begin position="689"/>
        <end position="706"/>
    </location>
</feature>
<accession>A0AAJ7S185</accession>
<dbReference type="Proteomes" id="UP000694925">
    <property type="component" value="Unplaced"/>
</dbReference>
<feature type="region of interest" description="Disordered" evidence="8">
    <location>
        <begin position="1520"/>
        <end position="1645"/>
    </location>
</feature>
<evidence type="ECO:0000256" key="6">
    <source>
        <dbReference type="ARBA" id="ARBA00023242"/>
    </source>
</evidence>
<feature type="compositionally biased region" description="Polar residues" evidence="8">
    <location>
        <begin position="1737"/>
        <end position="1748"/>
    </location>
</feature>
<dbReference type="PANTHER" id="PTHR13059">
    <property type="entry name" value="HMG-BOX TRANSCRIPTION FACTOR BBX"/>
    <property type="match status" value="1"/>
</dbReference>
<dbReference type="PANTHER" id="PTHR13059:SF13">
    <property type="entry name" value="PROTEIN CAPICUA HOMOLOG"/>
    <property type="match status" value="1"/>
</dbReference>
<feature type="DNA-binding region" description="HMG box" evidence="7">
    <location>
        <begin position="1065"/>
        <end position="1133"/>
    </location>
</feature>
<feature type="compositionally biased region" description="Low complexity" evidence="8">
    <location>
        <begin position="1027"/>
        <end position="1037"/>
    </location>
</feature>
<dbReference type="InterPro" id="IPR058607">
    <property type="entry name" value="HMG-box_Cic-like"/>
</dbReference>
<evidence type="ECO:0000256" key="5">
    <source>
        <dbReference type="ARBA" id="ARBA00023163"/>
    </source>
</evidence>
<dbReference type="FunFam" id="1.10.30.10:FF:000010">
    <property type="entry name" value="Capicua transcriptional repressor b"/>
    <property type="match status" value="1"/>
</dbReference>
<dbReference type="InterPro" id="IPR058606">
    <property type="entry name" value="HTH_Cic_C"/>
</dbReference>
<feature type="compositionally biased region" description="Polar residues" evidence="8">
    <location>
        <begin position="1143"/>
        <end position="1160"/>
    </location>
</feature>
<reference evidence="11" key="1">
    <citation type="submission" date="2025-08" db="UniProtKB">
        <authorList>
            <consortium name="RefSeq"/>
        </authorList>
    </citation>
    <scope>IDENTIFICATION</scope>
    <source>
        <tissue evidence="11">Whole body</tissue>
    </source>
</reference>
<dbReference type="Pfam" id="PF25981">
    <property type="entry name" value="HTH_Cic_C"/>
    <property type="match status" value="1"/>
</dbReference>
<evidence type="ECO:0000313" key="11">
    <source>
        <dbReference type="RefSeq" id="XP_026669553.1"/>
    </source>
</evidence>
<feature type="region of interest" description="Disordered" evidence="8">
    <location>
        <begin position="883"/>
        <end position="904"/>
    </location>
</feature>
<dbReference type="InterPro" id="IPR036910">
    <property type="entry name" value="HMG_box_dom_sf"/>
</dbReference>
<keyword evidence="10" id="KW-1185">Reference proteome</keyword>
<feature type="compositionally biased region" description="Gly residues" evidence="8">
    <location>
        <begin position="48"/>
        <end position="63"/>
    </location>
</feature>
<dbReference type="GO" id="GO:0005634">
    <property type="term" value="C:nucleus"/>
    <property type="evidence" value="ECO:0007669"/>
    <property type="project" value="UniProtKB-UniRule"/>
</dbReference>
<feature type="compositionally biased region" description="Acidic residues" evidence="8">
    <location>
        <begin position="1017"/>
        <end position="1026"/>
    </location>
</feature>
<dbReference type="RefSeq" id="XP_026669553.1">
    <property type="nucleotide sequence ID" value="XM_026813752.1"/>
</dbReference>
<dbReference type="CDD" id="cd21990">
    <property type="entry name" value="HMG-box_CIC-like"/>
    <property type="match status" value="1"/>
</dbReference>
<evidence type="ECO:0000256" key="2">
    <source>
        <dbReference type="ARBA" id="ARBA00022553"/>
    </source>
</evidence>
<feature type="region of interest" description="Disordered" evidence="8">
    <location>
        <begin position="920"/>
        <end position="956"/>
    </location>
</feature>
<feature type="compositionally biased region" description="Polar residues" evidence="8">
    <location>
        <begin position="1593"/>
        <end position="1641"/>
    </location>
</feature>
<dbReference type="CTD" id="23152"/>
<feature type="region of interest" description="Disordered" evidence="8">
    <location>
        <begin position="1138"/>
        <end position="1178"/>
    </location>
</feature>
<evidence type="ECO:0000256" key="1">
    <source>
        <dbReference type="ARBA" id="ARBA00022491"/>
    </source>
</evidence>
<feature type="compositionally biased region" description="Polar residues" evidence="8">
    <location>
        <begin position="457"/>
        <end position="476"/>
    </location>
</feature>
<name>A0AAJ7S185_9HYME</name>
<evidence type="ECO:0000256" key="8">
    <source>
        <dbReference type="SAM" id="MobiDB-lite"/>
    </source>
</evidence>
<feature type="region of interest" description="Disordered" evidence="8">
    <location>
        <begin position="405"/>
        <end position="491"/>
    </location>
</feature>
<feature type="compositionally biased region" description="Polar residues" evidence="8">
    <location>
        <begin position="1538"/>
        <end position="1562"/>
    </location>
</feature>
<dbReference type="InterPro" id="IPR032147">
    <property type="entry name" value="Cic_dom"/>
</dbReference>
<evidence type="ECO:0000256" key="4">
    <source>
        <dbReference type="ARBA" id="ARBA00023125"/>
    </source>
</evidence>
<keyword evidence="5" id="KW-0804">Transcription</keyword>
<keyword evidence="2" id="KW-0597">Phosphoprotein</keyword>
<feature type="compositionally biased region" description="Pro residues" evidence="8">
    <location>
        <begin position="980"/>
        <end position="996"/>
    </location>
</feature>
<organism evidence="10 11">
    <name type="scientific">Ceratina calcarata</name>
    <dbReference type="NCBI Taxonomy" id="156304"/>
    <lineage>
        <taxon>Eukaryota</taxon>
        <taxon>Metazoa</taxon>
        <taxon>Ecdysozoa</taxon>
        <taxon>Arthropoda</taxon>
        <taxon>Hexapoda</taxon>
        <taxon>Insecta</taxon>
        <taxon>Pterygota</taxon>
        <taxon>Neoptera</taxon>
        <taxon>Endopterygota</taxon>
        <taxon>Hymenoptera</taxon>
        <taxon>Apocrita</taxon>
        <taxon>Aculeata</taxon>
        <taxon>Apoidea</taxon>
        <taxon>Anthophila</taxon>
        <taxon>Apidae</taxon>
        <taxon>Ceratina</taxon>
        <taxon>Zadontomerus</taxon>
    </lineage>
</organism>
<feature type="region of interest" description="Disordered" evidence="8">
    <location>
        <begin position="35"/>
        <end position="115"/>
    </location>
</feature>
<feature type="region of interest" description="Disordered" evidence="8">
    <location>
        <begin position="689"/>
        <end position="714"/>
    </location>
</feature>
<sequence length="1910" mass="208637">MHPADVTTLPASARHISARSLLSTVQTREVAKMLTAHSEMPEKRDPLSGGGGQYGAGGGGGGNSSIEEKSISEQPPPPPAPPQRDLSDPTISAKKLPKKRKFDPSELEEMDKTSNVTSNINNMMNMRTPNLPFSQSGLVQHSTLATHQSPQHQESDCYQISSASSVVVLPPQSTAVDYSVREEPLRSRPRPATVAIDLSEWRDHRVLALRDSYYYPGVIRNVVQGEIYIEFDGERKLMRYTDVLGAGRYDVIGDASPSVGQVTMDAKVCIRCPTSNNHVDAAKVFVKGTVCKILTKPKRFVVKIPREDDQSDSYVVKRADLRLVQPPWWDELEEGLEDCDSSRVEGIEHGYRNSSEGPTAVPILVHHTSHHTSHISTHSDSGGYYRTTGTSPLMTLGTSAHSATATLSNGSRSYDDLESEDDLDTEDITFPSDADAKLSGSSKRSSMQSRGSTSSLVEQRSITPRSQAATPRSQAATPHRYKKGDVVATPSGVRKKFNGKQWRRLCSKEGCSKESQRRGYCSRHLSLKGSCLRGPTNTFPGGKMDGEETSRDSDTSPNYGDRRITGRFDQDETEAANMLVSLGSSRSATPAFSSPTGQSSISPCINQSPVPPLGLNQNSVFMPISSPAHHAAPLISPGAKWKHSPTQSTFLAQYQQQVIKPEPNRVVRSNRPAPTAPVPASIGTSVIRSSPVSRGISGSNLPWSEQSPPPRHPSVVTTIAQQQQGIILQHALTTNNGFHTSEISEQSTQQKLKSSHLPHMPLSTPQNLTLLHKPIEQPVDYAQPATQNQPIYVMHHQHEKKYLVIKNNMDVSAAGHLINQDDNYRPALMSHLSQLPATLHQTQCQPPQSPAVVSSVHVDKLSVLQQASKMATHVSAQIDMQRTQPPPTSVVMTTTTEASNPSTPTSVFQHVIVQPGNLVQIPKTQPSREENSKNNGVLYGSHDVPPAYQPHPPPLLNNAVRNWKKAFPWQTTVLDQSEVSPPPSALSPPLSAPPIPISMSTPGEDGPGPGPDPITPAEEEDDDVFEAEPTTPAEVEANGNKRRSQSLSALHSKEPQSPLKAKDRIRRPMNAFMIFSKRHRAVVHQRHPNQDNRTVSKILGEWWYALGPEEKQKYHDLASEVKEAHFKAHPDWKWCSKDRRKSSTASFKGSESRGKLNSTGEETDMGPPADDVPLTPRATDDITVPVTTVYNEAPTIEVINQSHTHRIMEMPLPVENTESDMKQEEDGNASDEDQMVICEDPQPEIDLKCKDKLTDSDNDVQEEDADKKCYTQSRFSPMSGQKRDAVNVKQEVTCRPKPIKARIPSTGIETTTKYHHTSMDKGGTVSVLSSTYPYHSPVNPTGVSGFQPTGGAFITMPISPKVIKPEPVKNEQQYSTQYSMSNLVANIHENGRNMPKFTAAPVLHSQGSQYLGPTPPHPRMYCTVPGFHIPISDAGNRNISSQGLISGNKMETQSVIVSKPYPVSTSSTTSTYRGMSHPITRLADSEKNENQIGNNHAKFYVTNVKSEKERKDTVNILLPATNDKHKQPSTPHTPHTPLSNHGGNDIPTNKSYSMDESQSNDVGPSKGPFMLAPTPAQLGRAPLQRRQSMAMPPTSNAGDHGPLTSQHCDNRSQITTSQASEVQQQQNFTESHASPSPSTKKGSFFKKNVEDGMDRVLEQVNFQEKFSSLPEFKPEDIQSPSAISINTAGSSGHGSVVTSGLHPSNLQSSMQMQSYRKKPAQGPHRPTMNEDDIESDTPVSATPKSTSSVKLTGNTFFGPDFNVDAYRANNELVGDVDASSPRTPKTPGGGAGNTMSIGRSENERGHRKVLEQRRHLVMQLFQEHGYFPSTQATTTFQAKHSDIFPNKTSLQLKIREVRQKLKANSTPMSANSLVSPLPVSEASPNVTGPLTAPPTSMGAPHSLPVSSSGS</sequence>
<dbReference type="Gene3D" id="1.10.30.10">
    <property type="entry name" value="High mobility group box domain"/>
    <property type="match status" value="1"/>
</dbReference>
<dbReference type="GO" id="GO:0000977">
    <property type="term" value="F:RNA polymerase II transcription regulatory region sequence-specific DNA binding"/>
    <property type="evidence" value="ECO:0007669"/>
    <property type="project" value="TreeGrafter"/>
</dbReference>
<feature type="region of interest" description="Disordered" evidence="8">
    <location>
        <begin position="1863"/>
        <end position="1910"/>
    </location>
</feature>
<evidence type="ECO:0000256" key="7">
    <source>
        <dbReference type="PROSITE-ProRule" id="PRU00267"/>
    </source>
</evidence>
<dbReference type="Pfam" id="PF00505">
    <property type="entry name" value="HMG_box"/>
    <property type="match status" value="1"/>
</dbReference>
<protein>
    <submittedName>
        <fullName evidence="11">Transcription factor capicua isoform X8</fullName>
    </submittedName>
</protein>
<feature type="domain" description="HMG box" evidence="9">
    <location>
        <begin position="1065"/>
        <end position="1133"/>
    </location>
</feature>
<evidence type="ECO:0000256" key="3">
    <source>
        <dbReference type="ARBA" id="ARBA00023015"/>
    </source>
</evidence>
<keyword evidence="1" id="KW-0678">Repressor</keyword>
<feature type="compositionally biased region" description="Low complexity" evidence="8">
    <location>
        <begin position="437"/>
        <end position="456"/>
    </location>
</feature>
<dbReference type="SMART" id="SM00398">
    <property type="entry name" value="HMG"/>
    <property type="match status" value="1"/>
</dbReference>